<dbReference type="PANTHER" id="PTHR43767">
    <property type="entry name" value="LONG-CHAIN-FATTY-ACID--COA LIGASE"/>
    <property type="match status" value="1"/>
</dbReference>
<name>A0A0H2ZVA9_MYCA1</name>
<dbReference type="InterPro" id="IPR025110">
    <property type="entry name" value="AMP-bd_C"/>
</dbReference>
<dbReference type="InterPro" id="IPR042099">
    <property type="entry name" value="ANL_N_sf"/>
</dbReference>
<evidence type="ECO:0000259" key="2">
    <source>
        <dbReference type="Pfam" id="PF13193"/>
    </source>
</evidence>
<dbReference type="PANTHER" id="PTHR43767:SF1">
    <property type="entry name" value="NONRIBOSOMAL PEPTIDE SYNTHASE PES1 (EUROFUNG)-RELATED"/>
    <property type="match status" value="1"/>
</dbReference>
<dbReference type="GO" id="GO:0016878">
    <property type="term" value="F:acid-thiol ligase activity"/>
    <property type="evidence" value="ECO:0007669"/>
    <property type="project" value="UniProtKB-ARBA"/>
</dbReference>
<dbReference type="CDD" id="cd04433">
    <property type="entry name" value="AFD_class_I"/>
    <property type="match status" value="1"/>
</dbReference>
<reference evidence="3 4" key="1">
    <citation type="submission" date="2006-10" db="EMBL/GenBank/DDBJ databases">
        <authorList>
            <person name="Fleischmann R.D."/>
            <person name="Dodson R.J."/>
            <person name="Haft D.H."/>
            <person name="Merkel J.S."/>
            <person name="Nelson W.C."/>
            <person name="Fraser C.M."/>
        </authorList>
    </citation>
    <scope>NUCLEOTIDE SEQUENCE [LARGE SCALE GENOMIC DNA]</scope>
    <source>
        <strain evidence="3 4">104</strain>
    </source>
</reference>
<dbReference type="InterPro" id="IPR000873">
    <property type="entry name" value="AMP-dep_synth/lig_dom"/>
</dbReference>
<dbReference type="Gene3D" id="3.30.300.30">
    <property type="match status" value="1"/>
</dbReference>
<dbReference type="Pfam" id="PF13193">
    <property type="entry name" value="AMP-binding_C"/>
    <property type="match status" value="1"/>
</dbReference>
<keyword evidence="3" id="KW-0436">Ligase</keyword>
<dbReference type="InterPro" id="IPR045851">
    <property type="entry name" value="AMP-bd_C_sf"/>
</dbReference>
<dbReference type="AlphaFoldDB" id="A0A0H2ZVA9"/>
<dbReference type="KEGG" id="mav:MAV_1880"/>
<feature type="domain" description="AMP-binding enzyme C-terminal" evidence="2">
    <location>
        <begin position="413"/>
        <end position="479"/>
    </location>
</feature>
<sequence>MTMTSIQEALGRLWHADKDARMLQCDGQWVTWGQVRTLTERIASELAAAGCGPGGRVAVVLGNRMESVATLIAIFRTERTLVTISPLQPAERLAADLVASGADYVLAPQSLWAERVFADAVAELGGSAFSVDGSEVVARSAATRDARDGDAAIAIEMLTSGTTGPAKRVPLGRKQLEVSLSAALRHNDRPDVRDKPPLTGAVGMVTLPIVHIGGLWALLQALVAARPIVMLERFSLDGWHNAIKDHKPILIGLPPPAIREVLNSDIPREDLASVRAVNSGTAPVDPVLVDGFLERYGIPILITYGATEFAGAVAGWTLKDFHASWTEKKGSVGRPFPGVRMQVIDEGGTVLPPGQSGRLQVASAQVADSAERWVTTSDLAHIDEDGYLYIDGRADDVIVRGGFKIAPETVVRALRSHGAVADAAVAGLPDDRLGQIPVAAVELKSAMTATGDELRAHCRASLTPYEVPAQVFVVDELPRGAALKVDRRRLVATLEKLTAVTQSG</sequence>
<dbReference type="InterPro" id="IPR050237">
    <property type="entry name" value="ATP-dep_AMP-bd_enzyme"/>
</dbReference>
<dbReference type="Proteomes" id="UP000001574">
    <property type="component" value="Chromosome"/>
</dbReference>
<dbReference type="SUPFAM" id="SSF56801">
    <property type="entry name" value="Acetyl-CoA synthetase-like"/>
    <property type="match status" value="1"/>
</dbReference>
<protein>
    <submittedName>
        <fullName evidence="3">AMP-dependent synthetase and ligase</fullName>
    </submittedName>
</protein>
<organism evidence="3 4">
    <name type="scientific">Mycobacterium avium (strain 104)</name>
    <dbReference type="NCBI Taxonomy" id="243243"/>
    <lineage>
        <taxon>Bacteria</taxon>
        <taxon>Bacillati</taxon>
        <taxon>Actinomycetota</taxon>
        <taxon>Actinomycetes</taxon>
        <taxon>Mycobacteriales</taxon>
        <taxon>Mycobacteriaceae</taxon>
        <taxon>Mycobacterium</taxon>
        <taxon>Mycobacterium avium complex (MAC)</taxon>
    </lineage>
</organism>
<evidence type="ECO:0000313" key="3">
    <source>
        <dbReference type="EMBL" id="ABK65733.1"/>
    </source>
</evidence>
<feature type="domain" description="AMP-dependent synthetase/ligase" evidence="1">
    <location>
        <begin position="17"/>
        <end position="367"/>
    </location>
</feature>
<dbReference type="HOGENOM" id="CLU_000022_59_0_11"/>
<evidence type="ECO:0000313" key="4">
    <source>
        <dbReference type="Proteomes" id="UP000001574"/>
    </source>
</evidence>
<dbReference type="EMBL" id="CP000479">
    <property type="protein sequence ID" value="ABK65733.1"/>
    <property type="molecule type" value="Genomic_DNA"/>
</dbReference>
<evidence type="ECO:0000259" key="1">
    <source>
        <dbReference type="Pfam" id="PF00501"/>
    </source>
</evidence>
<dbReference type="Gene3D" id="3.40.50.12780">
    <property type="entry name" value="N-terminal domain of ligase-like"/>
    <property type="match status" value="1"/>
</dbReference>
<gene>
    <name evidence="3" type="ordered locus">MAV_1880</name>
</gene>
<dbReference type="Pfam" id="PF00501">
    <property type="entry name" value="AMP-binding"/>
    <property type="match status" value="1"/>
</dbReference>
<proteinExistence type="predicted"/>
<accession>A0A0H2ZVA9</accession>